<sequence>MSAVILLQEDLLFKAVNGGGKKDEESKESKPKGGKDPNKDRTSVLAIAYHNMGVEQEFLRSYHAAILSYKKAVNFAEKNLGPDDGITENLRNVYENARSELDPSFKKKKTTGKKK</sequence>
<feature type="compositionally biased region" description="Basic and acidic residues" evidence="1">
    <location>
        <begin position="20"/>
        <end position="41"/>
    </location>
</feature>
<dbReference type="EMBL" id="HBII01015350">
    <property type="protein sequence ID" value="CAE0347608.1"/>
    <property type="molecule type" value="Transcribed_RNA"/>
</dbReference>
<dbReference type="AlphaFoldDB" id="A0A7S3JA90"/>
<gene>
    <name evidence="2" type="ORF">EHAR0213_LOCUS6519</name>
    <name evidence="3" type="ORF">EHAR0213_LOCUS6520</name>
</gene>
<evidence type="ECO:0000313" key="2">
    <source>
        <dbReference type="EMBL" id="CAE0347608.1"/>
    </source>
</evidence>
<name>A0A7S3JA90_9SPIT</name>
<feature type="region of interest" description="Disordered" evidence="1">
    <location>
        <begin position="18"/>
        <end position="41"/>
    </location>
</feature>
<proteinExistence type="predicted"/>
<reference evidence="3" key="1">
    <citation type="submission" date="2021-01" db="EMBL/GenBank/DDBJ databases">
        <authorList>
            <person name="Corre E."/>
            <person name="Pelletier E."/>
            <person name="Niang G."/>
            <person name="Scheremetjew M."/>
            <person name="Finn R."/>
            <person name="Kale V."/>
            <person name="Holt S."/>
            <person name="Cochrane G."/>
            <person name="Meng A."/>
            <person name="Brown T."/>
            <person name="Cohen L."/>
        </authorList>
    </citation>
    <scope>NUCLEOTIDE SEQUENCE</scope>
    <source>
        <strain evidence="3">FSP1.4</strain>
    </source>
</reference>
<evidence type="ECO:0000256" key="1">
    <source>
        <dbReference type="SAM" id="MobiDB-lite"/>
    </source>
</evidence>
<accession>A0A7S3JA90</accession>
<dbReference type="EMBL" id="HBII01015351">
    <property type="protein sequence ID" value="CAE0347609.1"/>
    <property type="molecule type" value="Transcribed_RNA"/>
</dbReference>
<protein>
    <submittedName>
        <fullName evidence="3">Uncharacterized protein</fullName>
    </submittedName>
</protein>
<evidence type="ECO:0000313" key="3">
    <source>
        <dbReference type="EMBL" id="CAE0347609.1"/>
    </source>
</evidence>
<organism evidence="3">
    <name type="scientific">Euplotes harpa</name>
    <dbReference type="NCBI Taxonomy" id="151035"/>
    <lineage>
        <taxon>Eukaryota</taxon>
        <taxon>Sar</taxon>
        <taxon>Alveolata</taxon>
        <taxon>Ciliophora</taxon>
        <taxon>Intramacronucleata</taxon>
        <taxon>Spirotrichea</taxon>
        <taxon>Hypotrichia</taxon>
        <taxon>Euplotida</taxon>
        <taxon>Euplotidae</taxon>
        <taxon>Euplotes</taxon>
    </lineage>
</organism>